<keyword evidence="6" id="KW-1185">Reference proteome</keyword>
<dbReference type="SUPFAM" id="SSF48452">
    <property type="entry name" value="TPR-like"/>
    <property type="match status" value="1"/>
</dbReference>
<dbReference type="Proteomes" id="UP000595140">
    <property type="component" value="Unassembled WGS sequence"/>
</dbReference>
<dbReference type="GO" id="GO:0045292">
    <property type="term" value="P:mRNA cis splicing, via spliceosome"/>
    <property type="evidence" value="ECO:0007669"/>
    <property type="project" value="TreeGrafter"/>
</dbReference>
<dbReference type="GO" id="GO:0048564">
    <property type="term" value="P:photosystem I assembly"/>
    <property type="evidence" value="ECO:0007669"/>
    <property type="project" value="TreeGrafter"/>
</dbReference>
<keyword evidence="2" id="KW-0677">Repeat</keyword>
<accession>A0A484KMX4</accession>
<dbReference type="Gene3D" id="1.25.40.10">
    <property type="entry name" value="Tetratricopeptide repeat domain"/>
    <property type="match status" value="3"/>
</dbReference>
<evidence type="ECO:0000256" key="3">
    <source>
        <dbReference type="ARBA" id="ARBA00023187"/>
    </source>
</evidence>
<keyword evidence="3" id="KW-0508">mRNA splicing</keyword>
<gene>
    <name evidence="5" type="ORF">CCAM_LOCUS7581</name>
</gene>
<reference evidence="5 6" key="1">
    <citation type="submission" date="2018-04" db="EMBL/GenBank/DDBJ databases">
        <authorList>
            <person name="Vogel A."/>
        </authorList>
    </citation>
    <scope>NUCLEOTIDE SEQUENCE [LARGE SCALE GENOMIC DNA]</scope>
</reference>
<dbReference type="InterPro" id="IPR052500">
    <property type="entry name" value="Chloro/Mito_RNA_Process"/>
</dbReference>
<organism evidence="5 6">
    <name type="scientific">Cuscuta campestris</name>
    <dbReference type="NCBI Taxonomy" id="132261"/>
    <lineage>
        <taxon>Eukaryota</taxon>
        <taxon>Viridiplantae</taxon>
        <taxon>Streptophyta</taxon>
        <taxon>Embryophyta</taxon>
        <taxon>Tracheophyta</taxon>
        <taxon>Spermatophyta</taxon>
        <taxon>Magnoliopsida</taxon>
        <taxon>eudicotyledons</taxon>
        <taxon>Gunneridae</taxon>
        <taxon>Pentapetalae</taxon>
        <taxon>asterids</taxon>
        <taxon>lamiids</taxon>
        <taxon>Solanales</taxon>
        <taxon>Convolvulaceae</taxon>
        <taxon>Cuscuteae</taxon>
        <taxon>Cuscuta</taxon>
        <taxon>Cuscuta subgen. Grammica</taxon>
        <taxon>Cuscuta sect. Cleistogrammica</taxon>
    </lineage>
</organism>
<dbReference type="InterPro" id="IPR011990">
    <property type="entry name" value="TPR-like_helical_dom_sf"/>
</dbReference>
<evidence type="ECO:0000256" key="1">
    <source>
        <dbReference type="ARBA" id="ARBA00022664"/>
    </source>
</evidence>
<evidence type="ECO:0000259" key="4">
    <source>
        <dbReference type="Pfam" id="PF03161"/>
    </source>
</evidence>
<dbReference type="SUPFAM" id="SSF55608">
    <property type="entry name" value="Homing endonucleases"/>
    <property type="match status" value="1"/>
</dbReference>
<dbReference type="PANTHER" id="PTHR47539:SF1">
    <property type="entry name" value="PENTATRICOPEPTIDE REPEAT-CONTAINING PROTEIN OTP51, CHLOROPLASTIC"/>
    <property type="match status" value="1"/>
</dbReference>
<dbReference type="OrthoDB" id="2020589at2759"/>
<dbReference type="Gene3D" id="3.10.28.10">
    <property type="entry name" value="Homing endonucleases"/>
    <property type="match status" value="2"/>
</dbReference>
<feature type="domain" description="Homing endonuclease LAGLIDADG" evidence="4">
    <location>
        <begin position="589"/>
        <end position="753"/>
    </location>
</feature>
<evidence type="ECO:0000313" key="6">
    <source>
        <dbReference type="Proteomes" id="UP000595140"/>
    </source>
</evidence>
<dbReference type="AlphaFoldDB" id="A0A484KMX4"/>
<dbReference type="InterPro" id="IPR027434">
    <property type="entry name" value="Homing_endonucl"/>
</dbReference>
<dbReference type="InterPro" id="IPR004860">
    <property type="entry name" value="LAGLIDADG_dom"/>
</dbReference>
<evidence type="ECO:0000256" key="2">
    <source>
        <dbReference type="ARBA" id="ARBA00022737"/>
    </source>
</evidence>
<dbReference type="GO" id="GO:0000373">
    <property type="term" value="P:Group II intron splicing"/>
    <property type="evidence" value="ECO:0007669"/>
    <property type="project" value="TreeGrafter"/>
</dbReference>
<evidence type="ECO:0000313" key="5">
    <source>
        <dbReference type="EMBL" id="VFQ65805.1"/>
    </source>
</evidence>
<dbReference type="Pfam" id="PF03161">
    <property type="entry name" value="LAGLIDADG_2"/>
    <property type="match status" value="1"/>
</dbReference>
<dbReference type="FunFam" id="3.10.28.10:FF:000005">
    <property type="entry name" value="Pentatricopeptide repeat-containing protein At2g15820, chloroplastic"/>
    <property type="match status" value="1"/>
</dbReference>
<dbReference type="GO" id="GO:0004519">
    <property type="term" value="F:endonuclease activity"/>
    <property type="evidence" value="ECO:0007669"/>
    <property type="project" value="InterPro"/>
</dbReference>
<dbReference type="EMBL" id="OOIL02000495">
    <property type="protein sequence ID" value="VFQ65805.1"/>
    <property type="molecule type" value="Genomic_DNA"/>
</dbReference>
<dbReference type="PANTHER" id="PTHR47539">
    <property type="entry name" value="PENTATRICOPEPTIDE REPEAT-CONTAINING PROTEIN OTP51, CHLOROPLASTIC"/>
    <property type="match status" value="1"/>
</dbReference>
<keyword evidence="1" id="KW-0507">mRNA processing</keyword>
<dbReference type="Pfam" id="PF01535">
    <property type="entry name" value="PPR"/>
    <property type="match status" value="3"/>
</dbReference>
<protein>
    <recommendedName>
        <fullName evidence="4">Homing endonuclease LAGLIDADG domain-containing protein</fullName>
    </recommendedName>
</protein>
<dbReference type="NCBIfam" id="TIGR00756">
    <property type="entry name" value="PPR"/>
    <property type="match status" value="1"/>
</dbReference>
<sequence>MRAASNFLQTVSLSVLRNTRRHSAHGGLRGLFCAASLLSSSSATSPSLRPYPRSHFYFSTSPVSASTFFKQLVYESEESLRHEEGLSRSNTGRESFHFDSSFESTELERFDSPSVDVKKLEDIPEQWLRSRLGWLCKELPGKKHNDLVRILNAQREWIRQEDSTYVVHHCLQIQENEIAFRVYKWMIMQRWYQFDFNLATRLADCLGKDGKHLKCQEVYDDILNQGRVPNESTFHILTVAYLSSSSQPLVEEAFSIYSRMIQLGGYKPHLSLHNSLFKALLGKKGGPLAENLKRAEFIYQNLTTFGLQIHQDIFRGLIWLHSFQDLIDKDRIPSLREEMCSRGIKEGTDVLLSVLRACSKDGDVEEAERTWTKLLSSSDSSPSPQAFVYRMSTYAKIGEHMKAFEIFRGMQEDLCPTPAIAYYKITEILSKAQQVELAESVMKEFIDSGLGPLRPSFIHLMEMYLISGSHEKLESTFFQCLKRCRPHQTIFSLYLESLVENGDIKKAGEVFDQMAENPSIGVNAPCCNTILRGYLSHGEHFKAEKVYEMMRLKRYNIDSSLTEKLSFVLSLQQVEVKEPIRQKLSIKQREVIMGLLLGGAQMKSDAEKKKHLVHFQFDENMKHHSVLRTRVYDLYREWIACPHNNPLANDVPWVFATVSHSYFGFYADQFWRNGLPTIPKLIHKWMSPRVIAYWYMYSGHRTPSGDILLRLKGSEDGVKHVVKTFKAKSLDCKVQRKGDVFWLGFLGDKTTWFWKLVEPFILDGLKDCLKPGGVQPVASLSETDWLQ</sequence>
<name>A0A484KMX4_9ASTE</name>
<dbReference type="InterPro" id="IPR002885">
    <property type="entry name" value="PPR_rpt"/>
</dbReference>
<proteinExistence type="predicted"/>